<evidence type="ECO:0000313" key="2">
    <source>
        <dbReference type="EMBL" id="CEM15806.1"/>
    </source>
</evidence>
<feature type="compositionally biased region" description="Low complexity" evidence="1">
    <location>
        <begin position="800"/>
        <end position="809"/>
    </location>
</feature>
<proteinExistence type="predicted"/>
<feature type="compositionally biased region" description="Low complexity" evidence="1">
    <location>
        <begin position="779"/>
        <end position="791"/>
    </location>
</feature>
<dbReference type="VEuPathDB" id="CryptoDB:Vbra_15850"/>
<sequence>MSHPRKPKQKPPTLYDGVWWGKLQDGLYMKAEEAVGKTFDNRKLLRVHDPRQCLLCQTGDEGCVLFALDEATGQMHPHSQCRMHPKCLVDSKKASGEWWQVCTHCSPPKAISYSNYSDHIQKHHPDLHVSVRKNRHETDRIEREEMYVEAAEHQLQQMGLARHPPNPRAMFGQPSPFPQPPNHFVAPPYPLPPPQYNHGQPARPPGPPATNDHWPMQMQMQVQPHPQAHPRGRLPSPPNGPPISFGGPPPPAMAPQPFSQVHHPPPLPIPYAQTNGTVTADDYMREQSVDVDRATTDEMNESLVDRMIGPLKTETPPRMSEERRVPSQQRQEPPESRQPPPAPPPPPSPSAATSSYPGLTQFAMRTLGASHPSFAPPPPPQPLQQPMAQMPPNCIPCEDAVAKANLILDSFKRTGWRGTGGGGGGGKPPVQRVVGALAGVGALDGMGAGARKGVELPIEDAEVNSLTDLFRKFSPCARFLAGPDAHHLSSSLSDTNVGGDGGASRRPYCRVSFDSDLEDGDVMLVRRDANRPDEVELQVVPGASTPLDNFAFSISIERRKEKVPLSIACRYADDFDSDAEDTAAAAVFDDQQQQQQQQDDAALWEEEYRHDANGVTDEELVDLETLVVRVSGDGEVRPLEPRIATIVFAHHKGKAHFNVSIQEMIINNRDGLFKPGNLKAKPPKDAWAFYQNATLQDDFANRELEMKECRVVVADQHSHWAFDKFNAHYLVAYTMPGYRLFLQPLSTTHLAAAANNNNTNTNTPASPLHAPTDAPVAPPAAAGAAAVGVGANFPSPPPGSSASSGSVGSFDRRGSTELALRVRGPLRKIELGRSIGAPRGPPVQDFGQGALRLDGFVTFKRGQTSQFRVQGGLCSLSFHGLGSPRQIRSTGKVMQKNM</sequence>
<keyword evidence="3" id="KW-1185">Reference proteome</keyword>
<accession>A0A0G4FNH2</accession>
<reference evidence="2 3" key="1">
    <citation type="submission" date="2014-11" db="EMBL/GenBank/DDBJ databases">
        <authorList>
            <person name="Zhu J."/>
            <person name="Qi W."/>
            <person name="Song R."/>
        </authorList>
    </citation>
    <scope>NUCLEOTIDE SEQUENCE [LARGE SCALE GENOMIC DNA]</scope>
</reference>
<gene>
    <name evidence="2" type="ORF">Vbra_15850</name>
</gene>
<dbReference type="InParanoid" id="A0A0G4FNH2"/>
<protein>
    <submittedName>
        <fullName evidence="2">Uncharacterized protein</fullName>
    </submittedName>
</protein>
<organism evidence="2 3">
    <name type="scientific">Vitrella brassicaformis (strain CCMP3155)</name>
    <dbReference type="NCBI Taxonomy" id="1169540"/>
    <lineage>
        <taxon>Eukaryota</taxon>
        <taxon>Sar</taxon>
        <taxon>Alveolata</taxon>
        <taxon>Colpodellida</taxon>
        <taxon>Vitrellaceae</taxon>
        <taxon>Vitrella</taxon>
    </lineage>
</organism>
<feature type="compositionally biased region" description="Pro residues" evidence="1">
    <location>
        <begin position="336"/>
        <end position="349"/>
    </location>
</feature>
<feature type="compositionally biased region" description="Pro residues" evidence="1">
    <location>
        <begin position="235"/>
        <end position="254"/>
    </location>
</feature>
<evidence type="ECO:0000256" key="1">
    <source>
        <dbReference type="SAM" id="MobiDB-lite"/>
    </source>
</evidence>
<evidence type="ECO:0000313" key="3">
    <source>
        <dbReference type="Proteomes" id="UP000041254"/>
    </source>
</evidence>
<dbReference type="Proteomes" id="UP000041254">
    <property type="component" value="Unassembled WGS sequence"/>
</dbReference>
<feature type="region of interest" description="Disordered" evidence="1">
    <location>
        <begin position="293"/>
        <end position="356"/>
    </location>
</feature>
<dbReference type="AlphaFoldDB" id="A0A0G4FNH2"/>
<feature type="compositionally biased region" description="Low complexity" evidence="1">
    <location>
        <begin position="213"/>
        <end position="226"/>
    </location>
</feature>
<feature type="region of interest" description="Disordered" evidence="1">
    <location>
        <begin position="193"/>
        <end position="261"/>
    </location>
</feature>
<name>A0A0G4FNH2_VITBC</name>
<dbReference type="EMBL" id="CDMY01000471">
    <property type="protein sequence ID" value="CEM15806.1"/>
    <property type="molecule type" value="Genomic_DNA"/>
</dbReference>
<feature type="region of interest" description="Disordered" evidence="1">
    <location>
        <begin position="755"/>
        <end position="811"/>
    </location>
</feature>